<feature type="compositionally biased region" description="Basic residues" evidence="1">
    <location>
        <begin position="57"/>
        <end position="79"/>
    </location>
</feature>
<dbReference type="VEuPathDB" id="VectorBase:AMEC012759"/>
<protein>
    <recommendedName>
        <fullName evidence="2">CBM39 domain-containing protein</fullName>
    </recommendedName>
</protein>
<dbReference type="STRING" id="34690.A0A182U2M0"/>
<dbReference type="InterPro" id="IPR031756">
    <property type="entry name" value="BGBP_N"/>
</dbReference>
<dbReference type="PROSITE" id="PS51969">
    <property type="entry name" value="CBM39"/>
    <property type="match status" value="1"/>
</dbReference>
<feature type="domain" description="CBM39" evidence="2">
    <location>
        <begin position="77"/>
        <end position="177"/>
    </location>
</feature>
<evidence type="ECO:0000313" key="4">
    <source>
        <dbReference type="Proteomes" id="UP000075902"/>
    </source>
</evidence>
<evidence type="ECO:0000256" key="1">
    <source>
        <dbReference type="SAM" id="MobiDB-lite"/>
    </source>
</evidence>
<keyword evidence="4" id="KW-1185">Reference proteome</keyword>
<reference evidence="4" key="1">
    <citation type="submission" date="2014-01" db="EMBL/GenBank/DDBJ databases">
        <title>The Genome Sequence of Anopheles melas CM1001059_A (V2).</title>
        <authorList>
            <consortium name="The Broad Institute Genomics Platform"/>
            <person name="Neafsey D.E."/>
            <person name="Besansky N."/>
            <person name="Howell P."/>
            <person name="Walton C."/>
            <person name="Young S.K."/>
            <person name="Zeng Q."/>
            <person name="Gargeya S."/>
            <person name="Fitzgerald M."/>
            <person name="Haas B."/>
            <person name="Abouelleil A."/>
            <person name="Allen A.W."/>
            <person name="Alvarado L."/>
            <person name="Arachchi H.M."/>
            <person name="Berlin A.M."/>
            <person name="Chapman S.B."/>
            <person name="Gainer-Dewar J."/>
            <person name="Goldberg J."/>
            <person name="Griggs A."/>
            <person name="Gujja S."/>
            <person name="Hansen M."/>
            <person name="Howarth C."/>
            <person name="Imamovic A."/>
            <person name="Ireland A."/>
            <person name="Larimer J."/>
            <person name="McCowan C."/>
            <person name="Murphy C."/>
            <person name="Pearson M."/>
            <person name="Poon T.W."/>
            <person name="Priest M."/>
            <person name="Roberts A."/>
            <person name="Saif S."/>
            <person name="Shea T."/>
            <person name="Sisk P."/>
            <person name="Sykes S."/>
            <person name="Wortman J."/>
            <person name="Nusbaum C."/>
            <person name="Birren B."/>
        </authorList>
    </citation>
    <scope>NUCLEOTIDE SEQUENCE [LARGE SCALE GENOMIC DNA]</scope>
    <source>
        <strain evidence="4">CM1001059</strain>
    </source>
</reference>
<organism evidence="3 4">
    <name type="scientific">Anopheles melas</name>
    <dbReference type="NCBI Taxonomy" id="34690"/>
    <lineage>
        <taxon>Eukaryota</taxon>
        <taxon>Metazoa</taxon>
        <taxon>Ecdysozoa</taxon>
        <taxon>Arthropoda</taxon>
        <taxon>Hexapoda</taxon>
        <taxon>Insecta</taxon>
        <taxon>Pterygota</taxon>
        <taxon>Neoptera</taxon>
        <taxon>Endopterygota</taxon>
        <taxon>Diptera</taxon>
        <taxon>Nematocera</taxon>
        <taxon>Culicoidea</taxon>
        <taxon>Culicidae</taxon>
        <taxon>Anophelinae</taxon>
        <taxon>Anopheles</taxon>
    </lineage>
</organism>
<feature type="compositionally biased region" description="Low complexity" evidence="1">
    <location>
        <begin position="203"/>
        <end position="234"/>
    </location>
</feature>
<evidence type="ECO:0000259" key="2">
    <source>
        <dbReference type="PROSITE" id="PS51969"/>
    </source>
</evidence>
<sequence length="400" mass="44803">MAIIISLCKTVRCTLINLPQSQPCNLSSKMSRSLTAALCTVVLFAVICQQVSSHGYGRRHHGRHDHHHHHGHRRPHHWTPHPNIEIYSPKGIELSIQRLNATTQYFAFELYINNPGGDTPDVVQNATELVYGKYIVRDTEVIIKPGDALNLTTYMGFTDGGVLKNTIQFHVFRHMIRSNCTCENDTRSETTTKQPVYTIPPWSRSTTQTPRFTTPQPTTSTRRTTTPSPVTPTTANWNQELFNGDYSDEGFDCEIDPATNLCSYASLIDERSGARDERLPQKLILAKPDRRYDASILKGIVEMVSGQCATKPRTNLLTLKSPEDSYDTSIDWRGYVQTVLKQSPKLARVADSALVGASPNGKVIVFEMDTLLHKLLVLYQARDAGMTSPSGTLYAILMRD</sequence>
<dbReference type="EnsemblMetazoa" id="AMEC012759-RA">
    <property type="protein sequence ID" value="AMEC012759-PA"/>
    <property type="gene ID" value="AMEC012759"/>
</dbReference>
<feature type="region of interest" description="Disordered" evidence="1">
    <location>
        <begin position="57"/>
        <end position="82"/>
    </location>
</feature>
<dbReference type="GO" id="GO:0030246">
    <property type="term" value="F:carbohydrate binding"/>
    <property type="evidence" value="ECO:0007669"/>
    <property type="project" value="InterPro"/>
</dbReference>
<dbReference type="InterPro" id="IPR043030">
    <property type="entry name" value="BGBP_N_sf"/>
</dbReference>
<accession>A0A182U2M0</accession>
<dbReference type="Proteomes" id="UP000075902">
    <property type="component" value="Unassembled WGS sequence"/>
</dbReference>
<proteinExistence type="predicted"/>
<reference evidence="3" key="2">
    <citation type="submission" date="2020-05" db="UniProtKB">
        <authorList>
            <consortium name="EnsemblMetazoa"/>
        </authorList>
    </citation>
    <scope>IDENTIFICATION</scope>
    <source>
        <strain evidence="3">CM1001059</strain>
    </source>
</reference>
<evidence type="ECO:0000313" key="3">
    <source>
        <dbReference type="EnsemblMetazoa" id="AMEC012759-PA"/>
    </source>
</evidence>
<dbReference type="Pfam" id="PF15886">
    <property type="entry name" value="CBM39"/>
    <property type="match status" value="1"/>
</dbReference>
<name>A0A182U2M0_9DIPT</name>
<feature type="region of interest" description="Disordered" evidence="1">
    <location>
        <begin position="196"/>
        <end position="238"/>
    </location>
</feature>
<dbReference type="AlphaFoldDB" id="A0A182U2M0"/>
<dbReference type="Gene3D" id="2.60.40.2140">
    <property type="entry name" value="Beta-1,3-glucan-recognition protein, N-terminal domain"/>
    <property type="match status" value="1"/>
</dbReference>